<sequence>MIDLSSEIPLLNLALPIGISFYTFQSLSYVIDIYRGSLTPSKTLREYAFFVAFFPPLVAGPILRASQFLPQLREKIEQSHTTARLRQIVIQSSNLKFGLTLMALGFFKKMFFADNIGPLVSNIFSNPIGMESFTIMLGAVAFGIQIY</sequence>
<organism evidence="6">
    <name type="scientific">marine metagenome</name>
    <dbReference type="NCBI Taxonomy" id="408172"/>
    <lineage>
        <taxon>unclassified sequences</taxon>
        <taxon>metagenomes</taxon>
        <taxon>ecological metagenomes</taxon>
    </lineage>
</organism>
<dbReference type="PANTHER" id="PTHR13285">
    <property type="entry name" value="ACYLTRANSFERASE"/>
    <property type="match status" value="1"/>
</dbReference>
<dbReference type="EMBL" id="UINC01078349">
    <property type="protein sequence ID" value="SVC19345.1"/>
    <property type="molecule type" value="Genomic_DNA"/>
</dbReference>
<comment type="subcellular location">
    <subcellularLocation>
        <location evidence="1">Membrane</location>
        <topology evidence="1">Multi-pass membrane protein</topology>
    </subcellularLocation>
</comment>
<dbReference type="GO" id="GO:0016746">
    <property type="term" value="F:acyltransferase activity"/>
    <property type="evidence" value="ECO:0007669"/>
    <property type="project" value="TreeGrafter"/>
</dbReference>
<dbReference type="Pfam" id="PF03062">
    <property type="entry name" value="MBOAT"/>
    <property type="match status" value="1"/>
</dbReference>
<feature type="transmembrane region" description="Helical" evidence="5">
    <location>
        <begin position="13"/>
        <end position="35"/>
    </location>
</feature>
<name>A0A382K6L9_9ZZZZ</name>
<dbReference type="InterPro" id="IPR004299">
    <property type="entry name" value="MBOAT_fam"/>
</dbReference>
<dbReference type="GO" id="GO:0016020">
    <property type="term" value="C:membrane"/>
    <property type="evidence" value="ECO:0007669"/>
    <property type="project" value="UniProtKB-SubCell"/>
</dbReference>
<proteinExistence type="predicted"/>
<protein>
    <submittedName>
        <fullName evidence="6">Uncharacterized protein</fullName>
    </submittedName>
</protein>
<evidence type="ECO:0000256" key="3">
    <source>
        <dbReference type="ARBA" id="ARBA00022989"/>
    </source>
</evidence>
<feature type="transmembrane region" description="Helical" evidence="5">
    <location>
        <begin position="128"/>
        <end position="146"/>
    </location>
</feature>
<evidence type="ECO:0000256" key="2">
    <source>
        <dbReference type="ARBA" id="ARBA00022692"/>
    </source>
</evidence>
<dbReference type="AlphaFoldDB" id="A0A382K6L9"/>
<dbReference type="InterPro" id="IPR051085">
    <property type="entry name" value="MB_O-acyltransferase"/>
</dbReference>
<evidence type="ECO:0000256" key="1">
    <source>
        <dbReference type="ARBA" id="ARBA00004141"/>
    </source>
</evidence>
<accession>A0A382K6L9</accession>
<evidence type="ECO:0000313" key="6">
    <source>
        <dbReference type="EMBL" id="SVC19345.1"/>
    </source>
</evidence>
<evidence type="ECO:0000256" key="4">
    <source>
        <dbReference type="ARBA" id="ARBA00023136"/>
    </source>
</evidence>
<feature type="transmembrane region" description="Helical" evidence="5">
    <location>
        <begin position="47"/>
        <end position="68"/>
    </location>
</feature>
<keyword evidence="2 5" id="KW-0812">Transmembrane</keyword>
<dbReference type="PANTHER" id="PTHR13285:SF18">
    <property type="entry name" value="PROTEIN-CYSTEINE N-PALMITOYLTRANSFERASE RASP"/>
    <property type="match status" value="1"/>
</dbReference>
<feature type="non-terminal residue" evidence="6">
    <location>
        <position position="147"/>
    </location>
</feature>
<evidence type="ECO:0000256" key="5">
    <source>
        <dbReference type="SAM" id="Phobius"/>
    </source>
</evidence>
<keyword evidence="4 5" id="KW-0472">Membrane</keyword>
<feature type="transmembrane region" description="Helical" evidence="5">
    <location>
        <begin position="88"/>
        <end position="107"/>
    </location>
</feature>
<reference evidence="6" key="1">
    <citation type="submission" date="2018-05" db="EMBL/GenBank/DDBJ databases">
        <authorList>
            <person name="Lanie J.A."/>
            <person name="Ng W.-L."/>
            <person name="Kazmierczak K.M."/>
            <person name="Andrzejewski T.M."/>
            <person name="Davidsen T.M."/>
            <person name="Wayne K.J."/>
            <person name="Tettelin H."/>
            <person name="Glass J.I."/>
            <person name="Rusch D."/>
            <person name="Podicherti R."/>
            <person name="Tsui H.-C.T."/>
            <person name="Winkler M.E."/>
        </authorList>
    </citation>
    <scope>NUCLEOTIDE SEQUENCE</scope>
</reference>
<keyword evidence="3 5" id="KW-1133">Transmembrane helix</keyword>
<gene>
    <name evidence="6" type="ORF">METZ01_LOCUS272199</name>
</gene>